<reference evidence="1 2" key="1">
    <citation type="submission" date="2021-06" db="EMBL/GenBank/DDBJ databases">
        <authorList>
            <person name="Palmer J.M."/>
        </authorList>
    </citation>
    <scope>NUCLEOTIDE SEQUENCE [LARGE SCALE GENOMIC DNA]</scope>
    <source>
        <strain evidence="1 2">XC_2019</strain>
        <tissue evidence="1">Muscle</tissue>
    </source>
</reference>
<evidence type="ECO:0008006" key="3">
    <source>
        <dbReference type="Google" id="ProtNLM"/>
    </source>
</evidence>
<protein>
    <recommendedName>
        <fullName evidence="3">Arginine vasotocin receptor</fullName>
    </recommendedName>
</protein>
<dbReference type="Proteomes" id="UP001434883">
    <property type="component" value="Unassembled WGS sequence"/>
</dbReference>
<feature type="non-terminal residue" evidence="1">
    <location>
        <position position="140"/>
    </location>
</feature>
<evidence type="ECO:0000313" key="1">
    <source>
        <dbReference type="EMBL" id="MEQ2208756.1"/>
    </source>
</evidence>
<dbReference type="EMBL" id="JAHRIN010050697">
    <property type="protein sequence ID" value="MEQ2208756.1"/>
    <property type="molecule type" value="Genomic_DNA"/>
</dbReference>
<organism evidence="1 2">
    <name type="scientific">Xenoophorus captivus</name>
    <dbReference type="NCBI Taxonomy" id="1517983"/>
    <lineage>
        <taxon>Eukaryota</taxon>
        <taxon>Metazoa</taxon>
        <taxon>Chordata</taxon>
        <taxon>Craniata</taxon>
        <taxon>Vertebrata</taxon>
        <taxon>Euteleostomi</taxon>
        <taxon>Actinopterygii</taxon>
        <taxon>Neopterygii</taxon>
        <taxon>Teleostei</taxon>
        <taxon>Neoteleostei</taxon>
        <taxon>Acanthomorphata</taxon>
        <taxon>Ovalentaria</taxon>
        <taxon>Atherinomorphae</taxon>
        <taxon>Cyprinodontiformes</taxon>
        <taxon>Goodeidae</taxon>
        <taxon>Xenoophorus</taxon>
    </lineage>
</organism>
<comment type="caution">
    <text evidence="1">The sequence shown here is derived from an EMBL/GenBank/DDBJ whole genome shotgun (WGS) entry which is preliminary data.</text>
</comment>
<name>A0ABV0RKR3_9TELE</name>
<sequence length="140" mass="15134">MLTVDLMSITPSGVAGRSGSRGQGSHSSLPKFECTTAPYCPHLSPGTRGLCSTLGSSSSYGIHRDRSRYKAWNRRRWSSGRPWLWANRSTDRQSAAPGSVAGTRCHPAAQDQGSSNTLCLRKGKPARVILLISMCEALTR</sequence>
<proteinExistence type="predicted"/>
<evidence type="ECO:0000313" key="2">
    <source>
        <dbReference type="Proteomes" id="UP001434883"/>
    </source>
</evidence>
<gene>
    <name evidence="1" type="ORF">XENOCAPTIV_013703</name>
</gene>
<keyword evidence="2" id="KW-1185">Reference proteome</keyword>
<accession>A0ABV0RKR3</accession>